<dbReference type="PANTHER" id="PTHR21508">
    <property type="entry name" value="MITOGUARDIN"/>
    <property type="match status" value="1"/>
</dbReference>
<accession>A0A553PTK7</accession>
<evidence type="ECO:0000256" key="6">
    <source>
        <dbReference type="ARBA" id="ARBA00023128"/>
    </source>
</evidence>
<evidence type="ECO:0008006" key="11">
    <source>
        <dbReference type="Google" id="ProtNLM"/>
    </source>
</evidence>
<evidence type="ECO:0000313" key="9">
    <source>
        <dbReference type="EMBL" id="TRY81005.1"/>
    </source>
</evidence>
<evidence type="ECO:0000256" key="8">
    <source>
        <dbReference type="SAM" id="MobiDB-lite"/>
    </source>
</evidence>
<protein>
    <recommendedName>
        <fullName evidence="11">Mitoguardin</fullName>
    </recommendedName>
</protein>
<evidence type="ECO:0000256" key="1">
    <source>
        <dbReference type="ARBA" id="ARBA00004294"/>
    </source>
</evidence>
<proteinExistence type="inferred from homology"/>
<comment type="similarity">
    <text evidence="2">Belongs to the mitoguardin family.</text>
</comment>
<dbReference type="Proteomes" id="UP000318571">
    <property type="component" value="Chromosome 12"/>
</dbReference>
<keyword evidence="5" id="KW-1133">Transmembrane helix</keyword>
<sequence>MELSPDLDLSENLKRTVPWHETVAKMTQLTHKLGSQIDDWGAFNAESELRFHVYLFLDLFLHNLSWWLLYVRYCVCRVVLLVVSRYCHRPRAQLDPHRSIRAARRARQISLSKHGSTSNDSSSRRGLSISSYNWSELQRQSVPPSSDKDSITSGATLVDGTPLTPQQLGLMGMEALETVTSYWEDALSAYHPSSEPLRNALTTSDETKFMHMLENLLECAYQLQEDGEALFIHQNSILNQTAMRRRSRNGQDWGGQDDASSRLLSVTSVDDISFVSAQDTIADLRDFDDLNEVLNESDPLQRIYVDALQILEDNGEIPFRALRTEFVGCDSDSEYLAKLHCLRLAFKKLMSDDEIRIWWIDSGRKILSELLVKSDRDPKDFVTAYDDLIAYLSNDENLEQMSTELESRNVKCINLYDVLLDYILIDSFEDLESPPSSVLAVMKNRWLSNSFKEGALHTAIWSVLKAKRRLLKVPNGFKAQFYNLSEILTPTLAWGFFGPDEHLNNLMLYFKNQVLDFIHDMYNFQLVRFSSVEDLSVDIMTLARSRFESVQKHLELDEPRMDAEVPN</sequence>
<feature type="region of interest" description="Disordered" evidence="8">
    <location>
        <begin position="138"/>
        <end position="160"/>
    </location>
</feature>
<evidence type="ECO:0000256" key="7">
    <source>
        <dbReference type="ARBA" id="ARBA00023136"/>
    </source>
</evidence>
<evidence type="ECO:0000256" key="2">
    <source>
        <dbReference type="ARBA" id="ARBA00008969"/>
    </source>
</evidence>
<keyword evidence="6" id="KW-0496">Mitochondrion</keyword>
<keyword evidence="4" id="KW-1000">Mitochondrion outer membrane</keyword>
<dbReference type="OMA" id="WHETVAK"/>
<dbReference type="Pfam" id="PF10265">
    <property type="entry name" value="Miga"/>
    <property type="match status" value="1"/>
</dbReference>
<evidence type="ECO:0000256" key="5">
    <source>
        <dbReference type="ARBA" id="ARBA00022989"/>
    </source>
</evidence>
<keyword evidence="3" id="KW-0812">Transmembrane</keyword>
<comment type="subcellular location">
    <subcellularLocation>
        <location evidence="1">Mitochondrion outer membrane</location>
    </subcellularLocation>
</comment>
<dbReference type="GO" id="GO:0005741">
    <property type="term" value="C:mitochondrial outer membrane"/>
    <property type="evidence" value="ECO:0007669"/>
    <property type="project" value="UniProtKB-SubCell"/>
</dbReference>
<organism evidence="9 10">
    <name type="scientific">Tigriopus californicus</name>
    <name type="common">Marine copepod</name>
    <dbReference type="NCBI Taxonomy" id="6832"/>
    <lineage>
        <taxon>Eukaryota</taxon>
        <taxon>Metazoa</taxon>
        <taxon>Ecdysozoa</taxon>
        <taxon>Arthropoda</taxon>
        <taxon>Crustacea</taxon>
        <taxon>Multicrustacea</taxon>
        <taxon>Hexanauplia</taxon>
        <taxon>Copepoda</taxon>
        <taxon>Harpacticoida</taxon>
        <taxon>Harpacticidae</taxon>
        <taxon>Tigriopus</taxon>
    </lineage>
</organism>
<gene>
    <name evidence="9" type="ORF">TCAL_09881</name>
</gene>
<dbReference type="AlphaFoldDB" id="A0A553PTK7"/>
<evidence type="ECO:0000313" key="10">
    <source>
        <dbReference type="Proteomes" id="UP000318571"/>
    </source>
</evidence>
<keyword evidence="10" id="KW-1185">Reference proteome</keyword>
<dbReference type="GO" id="GO:0008053">
    <property type="term" value="P:mitochondrial fusion"/>
    <property type="evidence" value="ECO:0007669"/>
    <property type="project" value="InterPro"/>
</dbReference>
<evidence type="ECO:0000256" key="3">
    <source>
        <dbReference type="ARBA" id="ARBA00022692"/>
    </source>
</evidence>
<dbReference type="EMBL" id="VCGU01000001">
    <property type="protein sequence ID" value="TRY81005.1"/>
    <property type="molecule type" value="Genomic_DNA"/>
</dbReference>
<reference evidence="9 10" key="1">
    <citation type="journal article" date="2018" name="Nat. Ecol. Evol.">
        <title>Genomic signatures of mitonuclear coevolution across populations of Tigriopus californicus.</title>
        <authorList>
            <person name="Barreto F.S."/>
            <person name="Watson E.T."/>
            <person name="Lima T.G."/>
            <person name="Willett C.S."/>
            <person name="Edmands S."/>
            <person name="Li W."/>
            <person name="Burton R.S."/>
        </authorList>
    </citation>
    <scope>NUCLEOTIDE SEQUENCE [LARGE SCALE GENOMIC DNA]</scope>
    <source>
        <strain evidence="9 10">San Diego</strain>
    </source>
</reference>
<dbReference type="STRING" id="6832.A0A553PTK7"/>
<keyword evidence="7" id="KW-0472">Membrane</keyword>
<comment type="caution">
    <text evidence="9">The sequence shown here is derived from an EMBL/GenBank/DDBJ whole genome shotgun (WGS) entry which is preliminary data.</text>
</comment>
<name>A0A553PTK7_TIGCA</name>
<dbReference type="InterPro" id="IPR019392">
    <property type="entry name" value="Miga"/>
</dbReference>
<evidence type="ECO:0000256" key="4">
    <source>
        <dbReference type="ARBA" id="ARBA00022787"/>
    </source>
</evidence>
<dbReference type="PANTHER" id="PTHR21508:SF5">
    <property type="entry name" value="MITOGUARDIN"/>
    <property type="match status" value="1"/>
</dbReference>